<keyword evidence="2" id="KW-1003">Cell membrane</keyword>
<keyword evidence="6" id="KW-0472">Membrane</keyword>
<evidence type="ECO:0000256" key="10">
    <source>
        <dbReference type="ARBA" id="ARBA00023303"/>
    </source>
</evidence>
<dbReference type="AlphaFoldDB" id="A0A6H5IPW5"/>
<keyword evidence="3" id="KW-0812">Transmembrane</keyword>
<feature type="domain" description="Neurotransmitter-gated ion-channel ligand-binding" evidence="13">
    <location>
        <begin position="100"/>
        <end position="186"/>
    </location>
</feature>
<keyword evidence="10" id="KW-0407">Ion channel</keyword>
<dbReference type="InterPro" id="IPR018000">
    <property type="entry name" value="Neurotransmitter_ion_chnl_CS"/>
</dbReference>
<protein>
    <recommendedName>
        <fullName evidence="13">Neurotransmitter-gated ion-channel ligand-binding domain-containing protein</fullName>
    </recommendedName>
</protein>
<keyword evidence="1" id="KW-0813">Transport</keyword>
<sequence>MADFYQRKINDLEADCCASLDEIRSHFTLTASNESYSELSSCLNLRLPEDEDDDDDDDDDDVANVDDDNSRVEDDDDRADYDGNSDEEEAFYALTSADLNANADGNFEVTLATKATIYHQGLVEWKPPAIYKSSCEIDVEYFPFDEQTCVLKFGSWTYDGFKKFYTMKAGKDGGGTRRSRVSEFDPYTTCCRVIRNCAVTRASTVRLRTEGRDASQTVVYSRPVQVL</sequence>
<dbReference type="PROSITE" id="PS00236">
    <property type="entry name" value="NEUROTR_ION_CHANNEL"/>
    <property type="match status" value="1"/>
</dbReference>
<dbReference type="InterPro" id="IPR006201">
    <property type="entry name" value="Neur_channel"/>
</dbReference>
<evidence type="ECO:0000256" key="2">
    <source>
        <dbReference type="ARBA" id="ARBA00022475"/>
    </source>
</evidence>
<dbReference type="Proteomes" id="UP000479190">
    <property type="component" value="Unassembled WGS sequence"/>
</dbReference>
<dbReference type="GO" id="GO:0045211">
    <property type="term" value="C:postsynaptic membrane"/>
    <property type="evidence" value="ECO:0007669"/>
    <property type="project" value="UniProtKB-SubCell"/>
</dbReference>
<evidence type="ECO:0000256" key="6">
    <source>
        <dbReference type="ARBA" id="ARBA00023136"/>
    </source>
</evidence>
<keyword evidence="4" id="KW-0770">Synapse</keyword>
<dbReference type="PANTHER" id="PTHR18945">
    <property type="entry name" value="NEUROTRANSMITTER GATED ION CHANNEL"/>
    <property type="match status" value="1"/>
</dbReference>
<gene>
    <name evidence="14" type="ORF">TBRA_LOCUS8539</name>
</gene>
<proteinExistence type="predicted"/>
<dbReference type="InterPro" id="IPR036734">
    <property type="entry name" value="Neur_chan_lig-bd_sf"/>
</dbReference>
<reference evidence="14 15" key="1">
    <citation type="submission" date="2020-02" db="EMBL/GenBank/DDBJ databases">
        <authorList>
            <person name="Ferguson B K."/>
        </authorList>
    </citation>
    <scope>NUCLEOTIDE SEQUENCE [LARGE SCALE GENOMIC DNA]</scope>
</reference>
<evidence type="ECO:0000259" key="13">
    <source>
        <dbReference type="Pfam" id="PF02931"/>
    </source>
</evidence>
<dbReference type="PRINTS" id="PR00254">
    <property type="entry name" value="NICOTINICR"/>
</dbReference>
<name>A0A6H5IPW5_9HYME</name>
<evidence type="ECO:0000256" key="1">
    <source>
        <dbReference type="ARBA" id="ARBA00022448"/>
    </source>
</evidence>
<evidence type="ECO:0000313" key="15">
    <source>
        <dbReference type="Proteomes" id="UP000479190"/>
    </source>
</evidence>
<dbReference type="EMBL" id="CADCXV010000826">
    <property type="protein sequence ID" value="CAB0036680.1"/>
    <property type="molecule type" value="Genomic_DNA"/>
</dbReference>
<dbReference type="OrthoDB" id="5975154at2759"/>
<evidence type="ECO:0000256" key="8">
    <source>
        <dbReference type="ARBA" id="ARBA00023257"/>
    </source>
</evidence>
<evidence type="ECO:0000256" key="3">
    <source>
        <dbReference type="ARBA" id="ARBA00022692"/>
    </source>
</evidence>
<comment type="subcellular location">
    <subcellularLocation>
        <location evidence="11">Postsynaptic cell membrane</location>
        <topology evidence="11">Multi-pass membrane protein</topology>
    </subcellularLocation>
</comment>
<feature type="region of interest" description="Disordered" evidence="12">
    <location>
        <begin position="47"/>
        <end position="84"/>
    </location>
</feature>
<keyword evidence="7" id="KW-0675">Receptor</keyword>
<evidence type="ECO:0000256" key="12">
    <source>
        <dbReference type="SAM" id="MobiDB-lite"/>
    </source>
</evidence>
<accession>A0A6H5IPW5</accession>
<evidence type="ECO:0000256" key="9">
    <source>
        <dbReference type="ARBA" id="ARBA00023286"/>
    </source>
</evidence>
<dbReference type="SUPFAM" id="SSF63712">
    <property type="entry name" value="Nicotinic receptor ligand binding domain-like"/>
    <property type="match status" value="1"/>
</dbReference>
<evidence type="ECO:0000313" key="14">
    <source>
        <dbReference type="EMBL" id="CAB0036680.1"/>
    </source>
</evidence>
<keyword evidence="5" id="KW-0406">Ion transport</keyword>
<dbReference type="InterPro" id="IPR006202">
    <property type="entry name" value="Neur_chan_lig-bd"/>
</dbReference>
<dbReference type="GO" id="GO:0004888">
    <property type="term" value="F:transmembrane signaling receptor activity"/>
    <property type="evidence" value="ECO:0007669"/>
    <property type="project" value="InterPro"/>
</dbReference>
<dbReference type="Gene3D" id="2.70.170.10">
    <property type="entry name" value="Neurotransmitter-gated ion-channel ligand-binding domain"/>
    <property type="match status" value="1"/>
</dbReference>
<feature type="compositionally biased region" description="Acidic residues" evidence="12">
    <location>
        <begin position="49"/>
        <end position="84"/>
    </location>
</feature>
<evidence type="ECO:0000256" key="7">
    <source>
        <dbReference type="ARBA" id="ARBA00023170"/>
    </source>
</evidence>
<evidence type="ECO:0000256" key="5">
    <source>
        <dbReference type="ARBA" id="ARBA00023065"/>
    </source>
</evidence>
<keyword evidence="9" id="KW-1071">Ligand-gated ion channel</keyword>
<organism evidence="14 15">
    <name type="scientific">Trichogramma brassicae</name>
    <dbReference type="NCBI Taxonomy" id="86971"/>
    <lineage>
        <taxon>Eukaryota</taxon>
        <taxon>Metazoa</taxon>
        <taxon>Ecdysozoa</taxon>
        <taxon>Arthropoda</taxon>
        <taxon>Hexapoda</taxon>
        <taxon>Insecta</taxon>
        <taxon>Pterygota</taxon>
        <taxon>Neoptera</taxon>
        <taxon>Endopterygota</taxon>
        <taxon>Hymenoptera</taxon>
        <taxon>Apocrita</taxon>
        <taxon>Proctotrupomorpha</taxon>
        <taxon>Chalcidoidea</taxon>
        <taxon>Trichogrammatidae</taxon>
        <taxon>Trichogramma</taxon>
    </lineage>
</organism>
<evidence type="ECO:0000256" key="4">
    <source>
        <dbReference type="ARBA" id="ARBA00023018"/>
    </source>
</evidence>
<dbReference type="GO" id="GO:0022848">
    <property type="term" value="F:acetylcholine-gated monoatomic cation-selective channel activity"/>
    <property type="evidence" value="ECO:0007669"/>
    <property type="project" value="InterPro"/>
</dbReference>
<dbReference type="InterPro" id="IPR002394">
    <property type="entry name" value="Nicotinic_acetylcholine_rcpt"/>
</dbReference>
<evidence type="ECO:0000256" key="11">
    <source>
        <dbReference type="ARBA" id="ARBA00034104"/>
    </source>
</evidence>
<keyword evidence="8" id="KW-0628">Postsynaptic cell membrane</keyword>
<keyword evidence="15" id="KW-1185">Reference proteome</keyword>
<dbReference type="Pfam" id="PF02931">
    <property type="entry name" value="Neur_chan_LBD"/>
    <property type="match status" value="1"/>
</dbReference>